<organism evidence="3 4">
    <name type="scientific">Streptomyces polyrhachis</name>
    <dbReference type="NCBI Taxonomy" id="1282885"/>
    <lineage>
        <taxon>Bacteria</taxon>
        <taxon>Bacillati</taxon>
        <taxon>Actinomycetota</taxon>
        <taxon>Actinomycetes</taxon>
        <taxon>Kitasatosporales</taxon>
        <taxon>Streptomycetaceae</taxon>
        <taxon>Streptomyces</taxon>
    </lineage>
</organism>
<evidence type="ECO:0000313" key="4">
    <source>
        <dbReference type="Proteomes" id="UP001596413"/>
    </source>
</evidence>
<dbReference type="Pfam" id="PF03413">
    <property type="entry name" value="PepSY"/>
    <property type="match status" value="1"/>
</dbReference>
<feature type="domain" description="PepSY" evidence="2">
    <location>
        <begin position="78"/>
        <end position="131"/>
    </location>
</feature>
<evidence type="ECO:0000313" key="3">
    <source>
        <dbReference type="EMBL" id="MFC7217033.1"/>
    </source>
</evidence>
<evidence type="ECO:0000256" key="1">
    <source>
        <dbReference type="SAM" id="MobiDB-lite"/>
    </source>
</evidence>
<dbReference type="Gene3D" id="3.10.450.40">
    <property type="match status" value="2"/>
</dbReference>
<accession>A0ABW2G8G7</accession>
<dbReference type="InterPro" id="IPR025711">
    <property type="entry name" value="PepSY"/>
</dbReference>
<comment type="caution">
    <text evidence="3">The sequence shown here is derived from an EMBL/GenBank/DDBJ whole genome shotgun (WGS) entry which is preliminary data.</text>
</comment>
<sequence length="232" mass="23469">MSDIRRNRRRLRLATGIAGSVALFGAGTALGGHLAEDGARQGEGVPLSSVRTHDLGRIAAGAPQEQAERLSLASRVDVAAAVRAALARTPGRATAAALESEQGSLVWEVEVLDHGGRWHGLTVDAGNAAVVRRRTDGGGGGSGATGEAGAGGAGGAQNARLAEAAEVTLTEAARGALAAVAGRVGAVSLESRFEGRRRLNWAVTVQDHDGRVHGVCVDAVGGEVLRDRVAAS</sequence>
<protein>
    <submittedName>
        <fullName evidence="3">PepSY domain-containing protein</fullName>
    </submittedName>
</protein>
<dbReference type="RefSeq" id="WP_386411386.1">
    <property type="nucleotide sequence ID" value="NZ_JBHSZO010000003.1"/>
</dbReference>
<keyword evidence="4" id="KW-1185">Reference proteome</keyword>
<gene>
    <name evidence="3" type="ORF">ACFQLX_02430</name>
</gene>
<feature type="region of interest" description="Disordered" evidence="1">
    <location>
        <begin position="135"/>
        <end position="155"/>
    </location>
</feature>
<dbReference type="EMBL" id="JBHSZO010000003">
    <property type="protein sequence ID" value="MFC7217033.1"/>
    <property type="molecule type" value="Genomic_DNA"/>
</dbReference>
<evidence type="ECO:0000259" key="2">
    <source>
        <dbReference type="Pfam" id="PF03413"/>
    </source>
</evidence>
<proteinExistence type="predicted"/>
<reference evidence="4" key="1">
    <citation type="journal article" date="2019" name="Int. J. Syst. Evol. Microbiol.">
        <title>The Global Catalogue of Microorganisms (GCM) 10K type strain sequencing project: providing services to taxonomists for standard genome sequencing and annotation.</title>
        <authorList>
            <consortium name="The Broad Institute Genomics Platform"/>
            <consortium name="The Broad Institute Genome Sequencing Center for Infectious Disease"/>
            <person name="Wu L."/>
            <person name="Ma J."/>
        </authorList>
    </citation>
    <scope>NUCLEOTIDE SEQUENCE [LARGE SCALE GENOMIC DNA]</scope>
    <source>
        <strain evidence="4">CGMCC 1.13681</strain>
    </source>
</reference>
<name>A0ABW2G8G7_9ACTN</name>
<feature type="compositionally biased region" description="Gly residues" evidence="1">
    <location>
        <begin position="137"/>
        <end position="155"/>
    </location>
</feature>
<dbReference type="Proteomes" id="UP001596413">
    <property type="component" value="Unassembled WGS sequence"/>
</dbReference>